<evidence type="ECO:0000313" key="1">
    <source>
        <dbReference type="EMBL" id="NMH66583.1"/>
    </source>
</evidence>
<dbReference type="Gene3D" id="3.30.160.140">
    <property type="entry name" value="Shew3726-like"/>
    <property type="match status" value="1"/>
</dbReference>
<accession>A0A972G0I6</accession>
<dbReference type="InterPro" id="IPR036692">
    <property type="entry name" value="Shew3726-like_sf"/>
</dbReference>
<gene>
    <name evidence="1" type="ORF">HC757_15610</name>
</gene>
<comment type="caution">
    <text evidence="1">The sequence shown here is derived from an EMBL/GenBank/DDBJ whole genome shotgun (WGS) entry which is preliminary data.</text>
</comment>
<dbReference type="EMBL" id="JAAXYH010000013">
    <property type="protein sequence ID" value="NMH66583.1"/>
    <property type="molecule type" value="Genomic_DNA"/>
</dbReference>
<dbReference type="InterPro" id="IPR009962">
    <property type="entry name" value="DUF1488"/>
</dbReference>
<reference evidence="1" key="1">
    <citation type="submission" date="2020-04" db="EMBL/GenBank/DDBJ databases">
        <title>Description of Shewanella salipaludis sp. nov., isolated from a salt marsh.</title>
        <authorList>
            <person name="Park S."/>
            <person name="Yoon J.-H."/>
        </authorList>
    </citation>
    <scope>NUCLEOTIDE SEQUENCE</scope>
    <source>
        <strain evidence="1">SHSM-M6</strain>
    </source>
</reference>
<dbReference type="RefSeq" id="WP_169565307.1">
    <property type="nucleotide sequence ID" value="NZ_JAAXYH010000013.1"/>
</dbReference>
<dbReference type="AlphaFoldDB" id="A0A972G0I6"/>
<name>A0A972G0I6_9GAMM</name>
<dbReference type="Pfam" id="PF07369">
    <property type="entry name" value="DUF1488"/>
    <property type="match status" value="1"/>
</dbReference>
<evidence type="ECO:0000313" key="2">
    <source>
        <dbReference type="Proteomes" id="UP000737113"/>
    </source>
</evidence>
<protein>
    <submittedName>
        <fullName evidence="1">DUF1488 domain-containing protein</fullName>
    </submittedName>
</protein>
<proteinExistence type="predicted"/>
<dbReference type="SUPFAM" id="SSF160272">
    <property type="entry name" value="Shew3726-like"/>
    <property type="match status" value="1"/>
</dbReference>
<keyword evidence="2" id="KW-1185">Reference proteome</keyword>
<dbReference type="Proteomes" id="UP000737113">
    <property type="component" value="Unassembled WGS sequence"/>
</dbReference>
<organism evidence="1 2">
    <name type="scientific">Shewanella salipaludis</name>
    <dbReference type="NCBI Taxonomy" id="2723052"/>
    <lineage>
        <taxon>Bacteria</taxon>
        <taxon>Pseudomonadati</taxon>
        <taxon>Pseudomonadota</taxon>
        <taxon>Gammaproteobacteria</taxon>
        <taxon>Alteromonadales</taxon>
        <taxon>Shewanellaceae</taxon>
        <taxon>Shewanella</taxon>
    </lineage>
</organism>
<sequence>MGFDDIIFLEEYQWDMSKQAVTFWADVDNQRITCQISREALVDYYRTEDTKEQALINFEDNQYDICNLAEHLIRNDVFEEDGGIFIYFETCQNYNL</sequence>